<gene>
    <name evidence="1" type="ORF">DPMN_168354</name>
</gene>
<dbReference type="EMBL" id="JAIWYP010000008">
    <property type="protein sequence ID" value="KAH3790159.1"/>
    <property type="molecule type" value="Genomic_DNA"/>
</dbReference>
<reference evidence="1" key="2">
    <citation type="submission" date="2020-11" db="EMBL/GenBank/DDBJ databases">
        <authorList>
            <person name="McCartney M.A."/>
            <person name="Auch B."/>
            <person name="Kono T."/>
            <person name="Mallez S."/>
            <person name="Becker A."/>
            <person name="Gohl D.M."/>
            <person name="Silverstein K.A.T."/>
            <person name="Koren S."/>
            <person name="Bechman K.B."/>
            <person name="Herman A."/>
            <person name="Abrahante J.E."/>
            <person name="Garbe J."/>
        </authorList>
    </citation>
    <scope>NUCLEOTIDE SEQUENCE</scope>
    <source>
        <strain evidence="1">Duluth1</strain>
        <tissue evidence="1">Whole animal</tissue>
    </source>
</reference>
<sequence>MLSPIVGQVKATKTVILHPLELKTITGFVRKSDSIEAAVTETGDLPTAFSICPRVVSLKNPKKNSKGTC</sequence>
<protein>
    <submittedName>
        <fullName evidence="1">Uncharacterized protein</fullName>
    </submittedName>
</protein>
<reference evidence="1" key="1">
    <citation type="journal article" date="2019" name="bioRxiv">
        <title>The Genome of the Zebra Mussel, Dreissena polymorpha: A Resource for Invasive Species Research.</title>
        <authorList>
            <person name="McCartney M.A."/>
            <person name="Auch B."/>
            <person name="Kono T."/>
            <person name="Mallez S."/>
            <person name="Zhang Y."/>
            <person name="Obille A."/>
            <person name="Becker A."/>
            <person name="Abrahante J.E."/>
            <person name="Garbe J."/>
            <person name="Badalamenti J.P."/>
            <person name="Herman A."/>
            <person name="Mangelson H."/>
            <person name="Liachko I."/>
            <person name="Sullivan S."/>
            <person name="Sone E.D."/>
            <person name="Koren S."/>
            <person name="Silverstein K.A.T."/>
            <person name="Beckman K.B."/>
            <person name="Gohl D.M."/>
        </authorList>
    </citation>
    <scope>NUCLEOTIDE SEQUENCE</scope>
    <source>
        <strain evidence="1">Duluth1</strain>
        <tissue evidence="1">Whole animal</tissue>
    </source>
</reference>
<keyword evidence="2" id="KW-1185">Reference proteome</keyword>
<evidence type="ECO:0000313" key="1">
    <source>
        <dbReference type="EMBL" id="KAH3790159.1"/>
    </source>
</evidence>
<evidence type="ECO:0000313" key="2">
    <source>
        <dbReference type="Proteomes" id="UP000828390"/>
    </source>
</evidence>
<dbReference type="Proteomes" id="UP000828390">
    <property type="component" value="Unassembled WGS sequence"/>
</dbReference>
<name>A0A9D4IZ83_DREPO</name>
<comment type="caution">
    <text evidence="1">The sequence shown here is derived from an EMBL/GenBank/DDBJ whole genome shotgun (WGS) entry which is preliminary data.</text>
</comment>
<accession>A0A9D4IZ83</accession>
<dbReference type="AlphaFoldDB" id="A0A9D4IZ83"/>
<organism evidence="1 2">
    <name type="scientific">Dreissena polymorpha</name>
    <name type="common">Zebra mussel</name>
    <name type="synonym">Mytilus polymorpha</name>
    <dbReference type="NCBI Taxonomy" id="45954"/>
    <lineage>
        <taxon>Eukaryota</taxon>
        <taxon>Metazoa</taxon>
        <taxon>Spiralia</taxon>
        <taxon>Lophotrochozoa</taxon>
        <taxon>Mollusca</taxon>
        <taxon>Bivalvia</taxon>
        <taxon>Autobranchia</taxon>
        <taxon>Heteroconchia</taxon>
        <taxon>Euheterodonta</taxon>
        <taxon>Imparidentia</taxon>
        <taxon>Neoheterodontei</taxon>
        <taxon>Myida</taxon>
        <taxon>Dreissenoidea</taxon>
        <taxon>Dreissenidae</taxon>
        <taxon>Dreissena</taxon>
    </lineage>
</organism>
<proteinExistence type="predicted"/>